<feature type="region of interest" description="Disordered" evidence="1">
    <location>
        <begin position="91"/>
        <end position="118"/>
    </location>
</feature>
<dbReference type="EMBL" id="AZHB01000001">
    <property type="protein sequence ID" value="OAA73685.1"/>
    <property type="molecule type" value="Genomic_DNA"/>
</dbReference>
<comment type="caution">
    <text evidence="2">The sequence shown here is derived from an EMBL/GenBank/DDBJ whole genome shotgun (WGS) entry which is preliminary data.</text>
</comment>
<accession>A0A168EDI6</accession>
<sequence>MAQSPTSDISNYPNLSQAEFEEACHLLETRYRRATLGPLRKKWKLNVRRALDLSFSSDNDGYSTYIEIIRPLEGEAELPFDLGGFSISGTAPENLTNAQDAEMMETEESDKVWQPTAS</sequence>
<evidence type="ECO:0000256" key="1">
    <source>
        <dbReference type="SAM" id="MobiDB-lite"/>
    </source>
</evidence>
<gene>
    <name evidence="2" type="ORF">ISF_00586</name>
</gene>
<proteinExistence type="predicted"/>
<evidence type="ECO:0000313" key="3">
    <source>
        <dbReference type="Proteomes" id="UP000076744"/>
    </source>
</evidence>
<keyword evidence="3" id="KW-1185">Reference proteome</keyword>
<name>A0A168EDI6_CORFA</name>
<evidence type="ECO:0000313" key="2">
    <source>
        <dbReference type="EMBL" id="OAA73685.1"/>
    </source>
</evidence>
<dbReference type="RefSeq" id="XP_018708643.1">
    <property type="nucleotide sequence ID" value="XM_018844193.1"/>
</dbReference>
<protein>
    <submittedName>
        <fullName evidence="2">Uncharacterized protein</fullName>
    </submittedName>
</protein>
<dbReference type="STRING" id="1081104.A0A168EDI6"/>
<dbReference type="GeneID" id="30016878"/>
<reference evidence="2 3" key="1">
    <citation type="journal article" date="2016" name="Genome Biol. Evol.">
        <title>Divergent and convergent evolution of fungal pathogenicity.</title>
        <authorList>
            <person name="Shang Y."/>
            <person name="Xiao G."/>
            <person name="Zheng P."/>
            <person name="Cen K."/>
            <person name="Zhan S."/>
            <person name="Wang C."/>
        </authorList>
    </citation>
    <scope>NUCLEOTIDE SEQUENCE [LARGE SCALE GENOMIC DNA]</scope>
    <source>
        <strain evidence="2 3">ARSEF 2679</strain>
    </source>
</reference>
<organism evidence="2 3">
    <name type="scientific">Cordyceps fumosorosea (strain ARSEF 2679)</name>
    <name type="common">Isaria fumosorosea</name>
    <dbReference type="NCBI Taxonomy" id="1081104"/>
    <lineage>
        <taxon>Eukaryota</taxon>
        <taxon>Fungi</taxon>
        <taxon>Dikarya</taxon>
        <taxon>Ascomycota</taxon>
        <taxon>Pezizomycotina</taxon>
        <taxon>Sordariomycetes</taxon>
        <taxon>Hypocreomycetidae</taxon>
        <taxon>Hypocreales</taxon>
        <taxon>Cordycipitaceae</taxon>
        <taxon>Cordyceps</taxon>
    </lineage>
</organism>
<dbReference type="Proteomes" id="UP000076744">
    <property type="component" value="Unassembled WGS sequence"/>
</dbReference>
<dbReference type="AlphaFoldDB" id="A0A168EDI6"/>
<dbReference type="OrthoDB" id="4089664at2759"/>